<dbReference type="GO" id="GO:0005524">
    <property type="term" value="F:ATP binding"/>
    <property type="evidence" value="ECO:0007669"/>
    <property type="project" value="UniProtKB-KW"/>
</dbReference>
<feature type="transmembrane region" description="Helical" evidence="7">
    <location>
        <begin position="43"/>
        <end position="63"/>
    </location>
</feature>
<evidence type="ECO:0000256" key="3">
    <source>
        <dbReference type="ARBA" id="ARBA00022741"/>
    </source>
</evidence>
<proteinExistence type="predicted"/>
<dbReference type="Pfam" id="PF00664">
    <property type="entry name" value="ABC_membrane"/>
    <property type="match status" value="1"/>
</dbReference>
<dbReference type="InterPro" id="IPR017871">
    <property type="entry name" value="ABC_transporter-like_CS"/>
</dbReference>
<feature type="transmembrane region" description="Helical" evidence="7">
    <location>
        <begin position="265"/>
        <end position="286"/>
    </location>
</feature>
<dbReference type="InterPro" id="IPR027417">
    <property type="entry name" value="P-loop_NTPase"/>
</dbReference>
<dbReference type="InterPro" id="IPR036640">
    <property type="entry name" value="ABC1_TM_sf"/>
</dbReference>
<evidence type="ECO:0000256" key="1">
    <source>
        <dbReference type="ARBA" id="ARBA00004651"/>
    </source>
</evidence>
<dbReference type="EMBL" id="BMXP01000001">
    <property type="protein sequence ID" value="GGW74725.1"/>
    <property type="molecule type" value="Genomic_DNA"/>
</dbReference>
<comment type="caution">
    <text evidence="10">The sequence shown here is derived from an EMBL/GenBank/DDBJ whole genome shotgun (WGS) entry which is preliminary data.</text>
</comment>
<keyword evidence="6 7" id="KW-0472">Membrane</keyword>
<name>A0A918JDY9_9ALTE</name>
<evidence type="ECO:0000313" key="11">
    <source>
        <dbReference type="Proteomes" id="UP000631300"/>
    </source>
</evidence>
<dbReference type="GO" id="GO:0016887">
    <property type="term" value="F:ATP hydrolysis activity"/>
    <property type="evidence" value="ECO:0007669"/>
    <property type="project" value="InterPro"/>
</dbReference>
<dbReference type="InterPro" id="IPR039421">
    <property type="entry name" value="Type_1_exporter"/>
</dbReference>
<dbReference type="Gene3D" id="3.40.50.300">
    <property type="entry name" value="P-loop containing nucleotide triphosphate hydrolases"/>
    <property type="match status" value="1"/>
</dbReference>
<feature type="transmembrane region" description="Helical" evidence="7">
    <location>
        <begin position="83"/>
        <end position="103"/>
    </location>
</feature>
<evidence type="ECO:0000313" key="10">
    <source>
        <dbReference type="EMBL" id="GGW74725.1"/>
    </source>
</evidence>
<protein>
    <submittedName>
        <fullName evidence="10">ABC transporter permease</fullName>
    </submittedName>
</protein>
<dbReference type="AlphaFoldDB" id="A0A918JDY9"/>
<dbReference type="GO" id="GO:0005886">
    <property type="term" value="C:plasma membrane"/>
    <property type="evidence" value="ECO:0007669"/>
    <property type="project" value="UniProtKB-SubCell"/>
</dbReference>
<dbReference type="SUPFAM" id="SSF90123">
    <property type="entry name" value="ABC transporter transmembrane region"/>
    <property type="match status" value="1"/>
</dbReference>
<accession>A0A918JDY9</accession>
<dbReference type="InterPro" id="IPR003439">
    <property type="entry name" value="ABC_transporter-like_ATP-bd"/>
</dbReference>
<keyword evidence="11" id="KW-1185">Reference proteome</keyword>
<feature type="domain" description="ABC transporter" evidence="8">
    <location>
        <begin position="361"/>
        <end position="595"/>
    </location>
</feature>
<reference evidence="10" key="2">
    <citation type="submission" date="2020-09" db="EMBL/GenBank/DDBJ databases">
        <authorList>
            <person name="Sun Q."/>
            <person name="Kim S."/>
        </authorList>
    </citation>
    <scope>NUCLEOTIDE SEQUENCE</scope>
    <source>
        <strain evidence="10">KCTC 22164</strain>
    </source>
</reference>
<dbReference type="PROSITE" id="PS00211">
    <property type="entry name" value="ABC_TRANSPORTER_1"/>
    <property type="match status" value="1"/>
</dbReference>
<feature type="transmembrane region" description="Helical" evidence="7">
    <location>
        <begin position="152"/>
        <end position="175"/>
    </location>
</feature>
<feature type="transmembrane region" description="Helical" evidence="7">
    <location>
        <begin position="181"/>
        <end position="201"/>
    </location>
</feature>
<evidence type="ECO:0000259" key="8">
    <source>
        <dbReference type="PROSITE" id="PS50893"/>
    </source>
</evidence>
<keyword evidence="2 7" id="KW-0812">Transmembrane</keyword>
<keyword evidence="5 7" id="KW-1133">Transmembrane helix</keyword>
<feature type="transmembrane region" description="Helical" evidence="7">
    <location>
        <begin position="12"/>
        <end position="31"/>
    </location>
</feature>
<reference evidence="10" key="1">
    <citation type="journal article" date="2014" name="Int. J. Syst. Evol. Microbiol.">
        <title>Complete genome sequence of Corynebacterium casei LMG S-19264T (=DSM 44701T), isolated from a smear-ripened cheese.</title>
        <authorList>
            <consortium name="US DOE Joint Genome Institute (JGI-PGF)"/>
            <person name="Walter F."/>
            <person name="Albersmeier A."/>
            <person name="Kalinowski J."/>
            <person name="Ruckert C."/>
        </authorList>
    </citation>
    <scope>NUCLEOTIDE SEQUENCE</scope>
    <source>
        <strain evidence="10">KCTC 22164</strain>
    </source>
</reference>
<dbReference type="InterPro" id="IPR011527">
    <property type="entry name" value="ABC1_TM_dom"/>
</dbReference>
<feature type="domain" description="ABC transmembrane type-1" evidence="9">
    <location>
        <begin position="43"/>
        <end position="325"/>
    </location>
</feature>
<dbReference type="SMART" id="SM00382">
    <property type="entry name" value="AAA"/>
    <property type="match status" value="1"/>
</dbReference>
<evidence type="ECO:0000256" key="7">
    <source>
        <dbReference type="SAM" id="Phobius"/>
    </source>
</evidence>
<dbReference type="FunFam" id="3.40.50.300:FF:000218">
    <property type="entry name" value="Multidrug ABC transporter ATP-binding protein"/>
    <property type="match status" value="1"/>
</dbReference>
<dbReference type="PANTHER" id="PTHR43394">
    <property type="entry name" value="ATP-DEPENDENT PERMEASE MDL1, MITOCHONDRIAL"/>
    <property type="match status" value="1"/>
</dbReference>
<dbReference type="Proteomes" id="UP000631300">
    <property type="component" value="Unassembled WGS sequence"/>
</dbReference>
<comment type="subcellular location">
    <subcellularLocation>
        <location evidence="1">Cell membrane</location>
        <topology evidence="1">Multi-pass membrane protein</topology>
    </subcellularLocation>
</comment>
<evidence type="ECO:0000256" key="6">
    <source>
        <dbReference type="ARBA" id="ARBA00023136"/>
    </source>
</evidence>
<dbReference type="GO" id="GO:0015421">
    <property type="term" value="F:ABC-type oligopeptide transporter activity"/>
    <property type="evidence" value="ECO:0007669"/>
    <property type="project" value="TreeGrafter"/>
</dbReference>
<evidence type="ECO:0000256" key="2">
    <source>
        <dbReference type="ARBA" id="ARBA00022692"/>
    </source>
</evidence>
<gene>
    <name evidence="10" type="ORF">GCM10007391_03440</name>
</gene>
<dbReference type="Pfam" id="PF00005">
    <property type="entry name" value="ABC_tran"/>
    <property type="match status" value="1"/>
</dbReference>
<sequence>MVWGNILTLRAIQGFFVTQSSITTTAVIRWLAGHLSAYKRRVWGACIALLVAAGAWLLLGQGIRYAVDSGLIASNPESLNQATLGVLAICVIAALATYARFYLMTWLGERVSADIRQQVYHHLLHLPPAFFAQMRTGEVISRFTSDTTVLQTVVGMSLSMAIRAAITFIGALILMAITSPLLTFCVLLAVPAVLVPIRLLAPKVRRYAKLSQDRIADLGSHIDQSLHEITTVQAYTAEQHEARLFSSRVEAAMDAAKQRIHYRSLLIGGIMLLSLVSMLFIAWVGARQVFDGSITVGELSAFLFYAVMAGGSVATLSEVIGEVQRGVGASERLLELLSAENPLTVVGQPLSLSSRRSPPAINIEAIQFAYPDAPVLFDDLTVHISAGETVALVGPSGAGKSTLFQLLMRFHDVQAGQVTLNDVPVHQLPLDVLRKQIAIVTQEPVVFADSVLENIRYGRPDASDEEVHQAARSSFAHEFIDRLDQGYHTQLGERGVKLSGGQRQRIAIARAILSDRPVLLLDEATSALDAMSEKMVQQALKTLMQGRTTLVIAHRLATVQNVDRIIVMDNGRVENTGTHDELLKSDTLYRGYAELQLLT</sequence>
<dbReference type="InterPro" id="IPR003593">
    <property type="entry name" value="AAA+_ATPase"/>
</dbReference>
<evidence type="ECO:0000259" key="9">
    <source>
        <dbReference type="PROSITE" id="PS50929"/>
    </source>
</evidence>
<organism evidence="10 11">
    <name type="scientific">Alteromonas halophila</name>
    <dbReference type="NCBI Taxonomy" id="516698"/>
    <lineage>
        <taxon>Bacteria</taxon>
        <taxon>Pseudomonadati</taxon>
        <taxon>Pseudomonadota</taxon>
        <taxon>Gammaproteobacteria</taxon>
        <taxon>Alteromonadales</taxon>
        <taxon>Alteromonadaceae</taxon>
        <taxon>Alteromonas/Salinimonas group</taxon>
        <taxon>Alteromonas</taxon>
    </lineage>
</organism>
<dbReference type="Gene3D" id="1.20.1560.10">
    <property type="entry name" value="ABC transporter type 1, transmembrane domain"/>
    <property type="match status" value="1"/>
</dbReference>
<keyword evidence="4" id="KW-0067">ATP-binding</keyword>
<dbReference type="PROSITE" id="PS50893">
    <property type="entry name" value="ABC_TRANSPORTER_2"/>
    <property type="match status" value="1"/>
</dbReference>
<dbReference type="PANTHER" id="PTHR43394:SF1">
    <property type="entry name" value="ATP-BINDING CASSETTE SUB-FAMILY B MEMBER 10, MITOCHONDRIAL"/>
    <property type="match status" value="1"/>
</dbReference>
<dbReference type="PROSITE" id="PS50929">
    <property type="entry name" value="ABC_TM1F"/>
    <property type="match status" value="1"/>
</dbReference>
<keyword evidence="3" id="KW-0547">Nucleotide-binding</keyword>
<dbReference type="CDD" id="cd18575">
    <property type="entry name" value="ABC_6TM_bac_exporter_ABCB8_10_like"/>
    <property type="match status" value="1"/>
</dbReference>
<evidence type="ECO:0000256" key="5">
    <source>
        <dbReference type="ARBA" id="ARBA00022989"/>
    </source>
</evidence>
<evidence type="ECO:0000256" key="4">
    <source>
        <dbReference type="ARBA" id="ARBA00022840"/>
    </source>
</evidence>
<dbReference type="SUPFAM" id="SSF52540">
    <property type="entry name" value="P-loop containing nucleoside triphosphate hydrolases"/>
    <property type="match status" value="1"/>
</dbReference>